<dbReference type="RefSeq" id="XP_024343747.1">
    <property type="nucleotide sequence ID" value="XM_024480123.1"/>
</dbReference>
<dbReference type="GeneID" id="36325073"/>
<dbReference type="EMBL" id="KZ110591">
    <property type="protein sequence ID" value="OSX66953.1"/>
    <property type="molecule type" value="Genomic_DNA"/>
</dbReference>
<evidence type="ECO:0000259" key="7">
    <source>
        <dbReference type="PROSITE" id="PS50888"/>
    </source>
</evidence>
<evidence type="ECO:0000256" key="3">
    <source>
        <dbReference type="ARBA" id="ARBA00023125"/>
    </source>
</evidence>
<feature type="compositionally biased region" description="Polar residues" evidence="6">
    <location>
        <begin position="102"/>
        <end position="112"/>
    </location>
</feature>
<dbReference type="STRING" id="670580.A0A1X6NF03"/>
<feature type="region of interest" description="Disordered" evidence="6">
    <location>
        <begin position="79"/>
        <end position="152"/>
    </location>
</feature>
<dbReference type="OrthoDB" id="5778525at2759"/>
<dbReference type="AlphaFoldDB" id="A0A1X6NF03"/>
<dbReference type="PROSITE" id="PS50888">
    <property type="entry name" value="BHLH"/>
    <property type="match status" value="1"/>
</dbReference>
<proteinExistence type="predicted"/>
<keyword evidence="2" id="KW-0805">Transcription regulation</keyword>
<dbReference type="GO" id="GO:0005634">
    <property type="term" value="C:nucleus"/>
    <property type="evidence" value="ECO:0007669"/>
    <property type="project" value="UniProtKB-SubCell"/>
</dbReference>
<name>A0A1X6NF03_9APHY</name>
<evidence type="ECO:0000313" key="9">
    <source>
        <dbReference type="Proteomes" id="UP000194127"/>
    </source>
</evidence>
<dbReference type="InterPro" id="IPR052207">
    <property type="entry name" value="Max-like/E-box_TFs"/>
</dbReference>
<organism evidence="8 9">
    <name type="scientific">Postia placenta MAD-698-R-SB12</name>
    <dbReference type="NCBI Taxonomy" id="670580"/>
    <lineage>
        <taxon>Eukaryota</taxon>
        <taxon>Fungi</taxon>
        <taxon>Dikarya</taxon>
        <taxon>Basidiomycota</taxon>
        <taxon>Agaricomycotina</taxon>
        <taxon>Agaricomycetes</taxon>
        <taxon>Polyporales</taxon>
        <taxon>Adustoporiaceae</taxon>
        <taxon>Rhodonia</taxon>
    </lineage>
</organism>
<evidence type="ECO:0000256" key="6">
    <source>
        <dbReference type="SAM" id="MobiDB-lite"/>
    </source>
</evidence>
<sequence length="244" mass="26170">MAHPDDHPPSFAFDDVQFFNPPPFLSNDLFPPPPPLPPSADLFSPSEATDFFGFLENFSWEFDVDPSVTYLDALQVPAPPQQPATSLADGVGEHQPMGQRQIDPTTSVSRNKAPSVSPSESSSSVQTPVPPNASSATAVARPKPLLSGNQKRVNHILSEQKRRNAIRDGYMQLTTLLAPAGAPPGTGMPTRGRPKGSGGRGRGSKGKSGILFKAREYIRFLEEGRDALVQEVVKVEGAAGIRHP</sequence>
<evidence type="ECO:0000256" key="5">
    <source>
        <dbReference type="ARBA" id="ARBA00023242"/>
    </source>
</evidence>
<evidence type="ECO:0000256" key="4">
    <source>
        <dbReference type="ARBA" id="ARBA00023163"/>
    </source>
</evidence>
<dbReference type="Proteomes" id="UP000194127">
    <property type="component" value="Unassembled WGS sequence"/>
</dbReference>
<keyword evidence="4" id="KW-0804">Transcription</keyword>
<dbReference type="SUPFAM" id="SSF47459">
    <property type="entry name" value="HLH, helix-loop-helix DNA-binding domain"/>
    <property type="match status" value="1"/>
</dbReference>
<dbReference type="GO" id="GO:0046983">
    <property type="term" value="F:protein dimerization activity"/>
    <property type="evidence" value="ECO:0007669"/>
    <property type="project" value="InterPro"/>
</dbReference>
<dbReference type="GO" id="GO:0000978">
    <property type="term" value="F:RNA polymerase II cis-regulatory region sequence-specific DNA binding"/>
    <property type="evidence" value="ECO:0007669"/>
    <property type="project" value="TreeGrafter"/>
</dbReference>
<dbReference type="InterPro" id="IPR036638">
    <property type="entry name" value="HLH_DNA-bd_sf"/>
</dbReference>
<dbReference type="PANTHER" id="PTHR15741">
    <property type="entry name" value="BASIC HELIX-LOOP-HELIX ZIP TRANSCRIPTION FACTOR"/>
    <property type="match status" value="1"/>
</dbReference>
<feature type="region of interest" description="Disordered" evidence="6">
    <location>
        <begin position="179"/>
        <end position="208"/>
    </location>
</feature>
<dbReference type="InterPro" id="IPR011598">
    <property type="entry name" value="bHLH_dom"/>
</dbReference>
<evidence type="ECO:0000256" key="2">
    <source>
        <dbReference type="ARBA" id="ARBA00023015"/>
    </source>
</evidence>
<dbReference type="PANTHER" id="PTHR15741:SF27">
    <property type="entry name" value="TRANSCRIPTION FACTOR AP-4"/>
    <property type="match status" value="1"/>
</dbReference>
<feature type="domain" description="BHLH" evidence="7">
    <location>
        <begin position="150"/>
        <end position="221"/>
    </location>
</feature>
<feature type="compositionally biased region" description="Low complexity" evidence="6">
    <location>
        <begin position="114"/>
        <end position="127"/>
    </location>
</feature>
<evidence type="ECO:0000313" key="8">
    <source>
        <dbReference type="EMBL" id="OSX66953.1"/>
    </source>
</evidence>
<evidence type="ECO:0000256" key="1">
    <source>
        <dbReference type="ARBA" id="ARBA00004123"/>
    </source>
</evidence>
<accession>A0A1X6NF03</accession>
<keyword evidence="3" id="KW-0238">DNA-binding</keyword>
<keyword evidence="5" id="KW-0539">Nucleus</keyword>
<reference evidence="8 9" key="1">
    <citation type="submission" date="2017-04" db="EMBL/GenBank/DDBJ databases">
        <title>Genome Sequence of the Model Brown-Rot Fungus Postia placenta SB12.</title>
        <authorList>
            <consortium name="DOE Joint Genome Institute"/>
            <person name="Gaskell J."/>
            <person name="Kersten P."/>
            <person name="Larrondo L.F."/>
            <person name="Canessa P."/>
            <person name="Martinez D."/>
            <person name="Hibbett D."/>
            <person name="Schmoll M."/>
            <person name="Kubicek C.P."/>
            <person name="Martinez A.T."/>
            <person name="Yadav J."/>
            <person name="Master E."/>
            <person name="Magnuson J.K."/>
            <person name="James T."/>
            <person name="Yaver D."/>
            <person name="Berka R."/>
            <person name="Labutti K."/>
            <person name="Lipzen A."/>
            <person name="Aerts A."/>
            <person name="Barry K."/>
            <person name="Henrissat B."/>
            <person name="Blanchette R."/>
            <person name="Grigoriev I."/>
            <person name="Cullen D."/>
        </authorList>
    </citation>
    <scope>NUCLEOTIDE SEQUENCE [LARGE SCALE GENOMIC DNA]</scope>
    <source>
        <strain evidence="8 9">MAD-698-R-SB12</strain>
    </source>
</reference>
<dbReference type="Gene3D" id="4.10.280.10">
    <property type="entry name" value="Helix-loop-helix DNA-binding domain"/>
    <property type="match status" value="1"/>
</dbReference>
<dbReference type="Pfam" id="PF00010">
    <property type="entry name" value="HLH"/>
    <property type="match status" value="1"/>
</dbReference>
<dbReference type="GO" id="GO:0000981">
    <property type="term" value="F:DNA-binding transcription factor activity, RNA polymerase II-specific"/>
    <property type="evidence" value="ECO:0007669"/>
    <property type="project" value="TreeGrafter"/>
</dbReference>
<keyword evidence="9" id="KW-1185">Reference proteome</keyword>
<protein>
    <recommendedName>
        <fullName evidence="7">BHLH domain-containing protein</fullName>
    </recommendedName>
</protein>
<gene>
    <name evidence="8" type="ORF">POSPLADRAFT_1051114</name>
</gene>
<comment type="subcellular location">
    <subcellularLocation>
        <location evidence="1">Nucleus</location>
    </subcellularLocation>
</comment>